<protein>
    <submittedName>
        <fullName evidence="2">Uncharacterized protein</fullName>
    </submittedName>
</protein>
<reference evidence="2 3" key="1">
    <citation type="submission" date="2019-02" db="EMBL/GenBank/DDBJ databases">
        <title>Deep-cultivation of Planctomycetes and their phenomic and genomic characterization uncovers novel biology.</title>
        <authorList>
            <person name="Wiegand S."/>
            <person name="Jogler M."/>
            <person name="Boedeker C."/>
            <person name="Pinto D."/>
            <person name="Vollmers J."/>
            <person name="Rivas-Marin E."/>
            <person name="Kohn T."/>
            <person name="Peeters S.H."/>
            <person name="Heuer A."/>
            <person name="Rast P."/>
            <person name="Oberbeckmann S."/>
            <person name="Bunk B."/>
            <person name="Jeske O."/>
            <person name="Meyerdierks A."/>
            <person name="Storesund J.E."/>
            <person name="Kallscheuer N."/>
            <person name="Luecker S."/>
            <person name="Lage O.M."/>
            <person name="Pohl T."/>
            <person name="Merkel B.J."/>
            <person name="Hornburger P."/>
            <person name="Mueller R.-W."/>
            <person name="Bruemmer F."/>
            <person name="Labrenz M."/>
            <person name="Spormann A.M."/>
            <person name="Op den Camp H."/>
            <person name="Overmann J."/>
            <person name="Amann R."/>
            <person name="Jetten M.S.M."/>
            <person name="Mascher T."/>
            <person name="Medema M.H."/>
            <person name="Devos D.P."/>
            <person name="Kaster A.-K."/>
            <person name="Ovreas L."/>
            <person name="Rohde M."/>
            <person name="Galperin M.Y."/>
            <person name="Jogler C."/>
        </authorList>
    </citation>
    <scope>NUCLEOTIDE SEQUENCE [LARGE SCALE GENOMIC DNA]</scope>
    <source>
        <strain evidence="2 3">Mal48</strain>
    </source>
</reference>
<sequence>MGNESLVLTDWMLLWVPDFHLAIVPTGSIDVKSGSIRVKDAKDENTRTGKESKRDSREVAKQGLTSQ</sequence>
<dbReference type="AlphaFoldDB" id="A0A517QRT4"/>
<gene>
    <name evidence="2" type="ORF">Mal48_35880</name>
</gene>
<accession>A0A517QRT4</accession>
<evidence type="ECO:0000256" key="1">
    <source>
        <dbReference type="SAM" id="MobiDB-lite"/>
    </source>
</evidence>
<feature type="compositionally biased region" description="Basic and acidic residues" evidence="1">
    <location>
        <begin position="40"/>
        <end position="60"/>
    </location>
</feature>
<evidence type="ECO:0000313" key="2">
    <source>
        <dbReference type="EMBL" id="QDT34328.1"/>
    </source>
</evidence>
<dbReference type="EMBL" id="CP036267">
    <property type="protein sequence ID" value="QDT34328.1"/>
    <property type="molecule type" value="Genomic_DNA"/>
</dbReference>
<proteinExistence type="predicted"/>
<evidence type="ECO:0000313" key="3">
    <source>
        <dbReference type="Proteomes" id="UP000315724"/>
    </source>
</evidence>
<organism evidence="2 3">
    <name type="scientific">Thalassoglobus polymorphus</name>
    <dbReference type="NCBI Taxonomy" id="2527994"/>
    <lineage>
        <taxon>Bacteria</taxon>
        <taxon>Pseudomonadati</taxon>
        <taxon>Planctomycetota</taxon>
        <taxon>Planctomycetia</taxon>
        <taxon>Planctomycetales</taxon>
        <taxon>Planctomycetaceae</taxon>
        <taxon>Thalassoglobus</taxon>
    </lineage>
</organism>
<feature type="region of interest" description="Disordered" evidence="1">
    <location>
        <begin position="40"/>
        <end position="67"/>
    </location>
</feature>
<keyword evidence="3" id="KW-1185">Reference proteome</keyword>
<name>A0A517QRT4_9PLAN</name>
<dbReference type="KEGG" id="tpol:Mal48_35880"/>
<dbReference type="Proteomes" id="UP000315724">
    <property type="component" value="Chromosome"/>
</dbReference>